<dbReference type="EMBL" id="JBHSEP010000012">
    <property type="protein sequence ID" value="MFC4599922.1"/>
    <property type="molecule type" value="Genomic_DNA"/>
</dbReference>
<gene>
    <name evidence="1" type="ORF">ACFO3S_16830</name>
</gene>
<accession>A0ABV9FDZ3</accession>
<evidence type="ECO:0008006" key="3">
    <source>
        <dbReference type="Google" id="ProtNLM"/>
    </source>
</evidence>
<comment type="caution">
    <text evidence="1">The sequence shown here is derived from an EMBL/GenBank/DDBJ whole genome shotgun (WGS) entry which is preliminary data.</text>
</comment>
<dbReference type="RefSeq" id="WP_378098581.1">
    <property type="nucleotide sequence ID" value="NZ_JBHSEP010000012.1"/>
</dbReference>
<protein>
    <recommendedName>
        <fullName evidence="3">Transposase</fullName>
    </recommendedName>
</protein>
<organism evidence="1 2">
    <name type="scientific">Cohnella hongkongensis</name>
    <dbReference type="NCBI Taxonomy" id="178337"/>
    <lineage>
        <taxon>Bacteria</taxon>
        <taxon>Bacillati</taxon>
        <taxon>Bacillota</taxon>
        <taxon>Bacilli</taxon>
        <taxon>Bacillales</taxon>
        <taxon>Paenibacillaceae</taxon>
        <taxon>Cohnella</taxon>
    </lineage>
</organism>
<proteinExistence type="predicted"/>
<dbReference type="Proteomes" id="UP001596028">
    <property type="component" value="Unassembled WGS sequence"/>
</dbReference>
<keyword evidence="2" id="KW-1185">Reference proteome</keyword>
<sequence length="307" mass="34799">MGDFRQLYRQLNMLPKERKLPLYKQISKLVGYEDSANREAKYSSKCDIICPKCGSASHVVGHGTTKPGSDRRRYKCKSCLNLRGNKGYTFNDYTSGVLHKLRSPKNLVTFLEFMLEGLPLRKIADVMGMSKTTALSWRHKVLHAISKLHPQLNSGVIEVMEIPVKPSRKGLPRKNRSKSTAAAPDRLIVAHNRDGHVFLGTKDQLSRLTERYLTDDSLPAWTLHNAVSIQLNCSKAAQQSSISIRLQLLHTRNVQLLSEEFHSMHSTSMRGVATRNLSHYAAWQQYLSNTKSQKPIARLRNLLHVCL</sequence>
<name>A0ABV9FDZ3_9BACL</name>
<evidence type="ECO:0000313" key="2">
    <source>
        <dbReference type="Proteomes" id="UP001596028"/>
    </source>
</evidence>
<reference evidence="2" key="1">
    <citation type="journal article" date="2019" name="Int. J. Syst. Evol. Microbiol.">
        <title>The Global Catalogue of Microorganisms (GCM) 10K type strain sequencing project: providing services to taxonomists for standard genome sequencing and annotation.</title>
        <authorList>
            <consortium name="The Broad Institute Genomics Platform"/>
            <consortium name="The Broad Institute Genome Sequencing Center for Infectious Disease"/>
            <person name="Wu L."/>
            <person name="Ma J."/>
        </authorList>
    </citation>
    <scope>NUCLEOTIDE SEQUENCE [LARGE SCALE GENOMIC DNA]</scope>
    <source>
        <strain evidence="2">CCUG 49571</strain>
    </source>
</reference>
<evidence type="ECO:0000313" key="1">
    <source>
        <dbReference type="EMBL" id="MFC4599922.1"/>
    </source>
</evidence>